<dbReference type="SUPFAM" id="SSF101801">
    <property type="entry name" value="Surface presentation of antigens (SPOA)"/>
    <property type="match status" value="1"/>
</dbReference>
<dbReference type="Pfam" id="PF01052">
    <property type="entry name" value="FliMN_C"/>
    <property type="match status" value="1"/>
</dbReference>
<name>A0ABR5T5P2_9BURK</name>
<proteinExistence type="predicted"/>
<dbReference type="InterPro" id="IPR036429">
    <property type="entry name" value="SpoA-like_sf"/>
</dbReference>
<protein>
    <submittedName>
        <fullName evidence="3">Translocation protein in type III secretion</fullName>
    </submittedName>
</protein>
<feature type="region of interest" description="Disordered" evidence="1">
    <location>
        <begin position="163"/>
        <end position="192"/>
    </location>
</feature>
<evidence type="ECO:0000313" key="4">
    <source>
        <dbReference type="Proteomes" id="UP000070255"/>
    </source>
</evidence>
<accession>A0ABR5T5P2</accession>
<organism evidence="3 4">
    <name type="scientific">Burkholderia savannae</name>
    <dbReference type="NCBI Taxonomy" id="1637837"/>
    <lineage>
        <taxon>Bacteria</taxon>
        <taxon>Pseudomonadati</taxon>
        <taxon>Pseudomonadota</taxon>
        <taxon>Betaproteobacteria</taxon>
        <taxon>Burkholderiales</taxon>
        <taxon>Burkholderiaceae</taxon>
        <taxon>Burkholderia</taxon>
        <taxon>pseudomallei group</taxon>
    </lineage>
</organism>
<evidence type="ECO:0000313" key="3">
    <source>
        <dbReference type="EMBL" id="KWZ38145.1"/>
    </source>
</evidence>
<dbReference type="InterPro" id="IPR001543">
    <property type="entry name" value="FliN-like_C"/>
</dbReference>
<comment type="caution">
    <text evidence="3">The sequence shown here is derived from an EMBL/GenBank/DDBJ whole genome shotgun (WGS) entry which is preliminary data.</text>
</comment>
<gene>
    <name evidence="3" type="ORF">WS72_25005</name>
</gene>
<feature type="domain" description="Flagellar motor switch protein FliN-like C-terminal" evidence="2">
    <location>
        <begin position="304"/>
        <end position="370"/>
    </location>
</feature>
<dbReference type="EMBL" id="LNJQ01000004">
    <property type="protein sequence ID" value="KWZ38145.1"/>
    <property type="molecule type" value="Genomic_DNA"/>
</dbReference>
<reference evidence="3 4" key="1">
    <citation type="submission" date="2015-11" db="EMBL/GenBank/DDBJ databases">
        <authorList>
            <person name="Sahl J."/>
            <person name="Wagner D."/>
            <person name="Keim P."/>
        </authorList>
    </citation>
    <scope>NUCLEOTIDE SEQUENCE [LARGE SCALE GENOMIC DNA]</scope>
    <source>
        <strain evidence="3 4">BDU18</strain>
    </source>
</reference>
<feature type="compositionally biased region" description="Pro residues" evidence="1">
    <location>
        <begin position="163"/>
        <end position="173"/>
    </location>
</feature>
<dbReference type="RefSeq" id="WP_060820022.1">
    <property type="nucleotide sequence ID" value="NZ_LNJQ01000004.1"/>
</dbReference>
<keyword evidence="4" id="KW-1185">Reference proteome</keyword>
<evidence type="ECO:0000256" key="1">
    <source>
        <dbReference type="SAM" id="MobiDB-lite"/>
    </source>
</evidence>
<evidence type="ECO:0000259" key="2">
    <source>
        <dbReference type="Pfam" id="PF01052"/>
    </source>
</evidence>
<dbReference type="Proteomes" id="UP000070255">
    <property type="component" value="Unassembled WGS sequence"/>
</dbReference>
<sequence length="373" mass="39730">MQPLRIDRTTLALLRAVGAGRRLALGDGALALRFLRAGGDGLILSARTDDGPVRLWVDAAPWCRWIEPVLSVPHWDAVPVELRGALAAWTCACIEPDLASFGVSWLRADAIERGACAAEPAWSLRIEREHAALDMRIVDAPLAWLERLANGLDPLPDDFLPVDPQPIDLPPHSPVGSSAMPPRTPPHGGRAASPALRLSLAAGWSIVDTATLSRVRAGDALLLQHAYAVAQGELALFAERPLATVLDCRRGPYTIGTTMDTFDDWLDIDVEPAALPDARGAADGFDAPDMHDGHEGHAPPLRLDARVRVVAQVATIDVPLARLASLRAGDVLDGPAQPDGLVTLQVAGKPFARGTLLDIGGRLAVRIEHLLPA</sequence>
<dbReference type="Gene3D" id="2.30.330.10">
    <property type="entry name" value="SpoA-like"/>
    <property type="match status" value="1"/>
</dbReference>